<name>A0A3P8K463_RAOTE</name>
<dbReference type="AlphaFoldDB" id="A0A3P8K463"/>
<dbReference type="EMBL" id="LR131271">
    <property type="protein sequence ID" value="VDR30097.1"/>
    <property type="molecule type" value="Genomic_DNA"/>
</dbReference>
<dbReference type="Proteomes" id="UP000274346">
    <property type="component" value="Chromosome"/>
</dbReference>
<proteinExistence type="predicted"/>
<gene>
    <name evidence="1" type="ORF">NCTC13098_06530</name>
</gene>
<reference evidence="1 2" key="1">
    <citation type="submission" date="2018-12" db="EMBL/GenBank/DDBJ databases">
        <authorList>
            <consortium name="Pathogen Informatics"/>
        </authorList>
    </citation>
    <scope>NUCLEOTIDE SEQUENCE [LARGE SCALE GENOMIC DNA]</scope>
    <source>
        <strain evidence="1 2">NCTC13098</strain>
    </source>
</reference>
<organism evidence="1 2">
    <name type="scientific">Raoultella terrigena</name>
    <name type="common">Klebsiella terrigena</name>
    <dbReference type="NCBI Taxonomy" id="577"/>
    <lineage>
        <taxon>Bacteria</taxon>
        <taxon>Pseudomonadati</taxon>
        <taxon>Pseudomonadota</taxon>
        <taxon>Gammaproteobacteria</taxon>
        <taxon>Enterobacterales</taxon>
        <taxon>Enterobacteriaceae</taxon>
        <taxon>Klebsiella/Raoultella group</taxon>
        <taxon>Raoultella</taxon>
    </lineage>
</organism>
<protein>
    <submittedName>
        <fullName evidence="1">Uncharacterized protein</fullName>
    </submittedName>
</protein>
<evidence type="ECO:0000313" key="2">
    <source>
        <dbReference type="Proteomes" id="UP000274346"/>
    </source>
</evidence>
<dbReference type="KEGG" id="rtg:NCTC13098_06530"/>
<evidence type="ECO:0000313" key="1">
    <source>
        <dbReference type="EMBL" id="VDR30097.1"/>
    </source>
</evidence>
<accession>A0A3P8K463</accession>
<sequence>MRTKIYYLAALLIATVFAAVYYFNTNDSNNKIVCQSRHTLLHDGFRLDSNFGFTLANDKGELTVHAIAAENGVQSQVGRVINFTYVKNNDVYILKNQYVEYLSTDNSKGSNVDFHFPAFFYEAGKELALKIEYDKYHNPVIYLHNMPMFYCKRYNHV</sequence>